<gene>
    <name evidence="1" type="ORF">PSON_ATCC_30995.1.T0860215</name>
</gene>
<evidence type="ECO:0000313" key="1">
    <source>
        <dbReference type="EMBL" id="CAD8106449.1"/>
    </source>
</evidence>
<dbReference type="Proteomes" id="UP000692954">
    <property type="component" value="Unassembled WGS sequence"/>
</dbReference>
<name>A0A8S1PV52_9CILI</name>
<organism evidence="1 2">
    <name type="scientific">Paramecium sonneborni</name>
    <dbReference type="NCBI Taxonomy" id="65129"/>
    <lineage>
        <taxon>Eukaryota</taxon>
        <taxon>Sar</taxon>
        <taxon>Alveolata</taxon>
        <taxon>Ciliophora</taxon>
        <taxon>Intramacronucleata</taxon>
        <taxon>Oligohymenophorea</taxon>
        <taxon>Peniculida</taxon>
        <taxon>Parameciidae</taxon>
        <taxon>Paramecium</taxon>
    </lineage>
</organism>
<keyword evidence="2" id="KW-1185">Reference proteome</keyword>
<proteinExistence type="predicted"/>
<evidence type="ECO:0000313" key="2">
    <source>
        <dbReference type="Proteomes" id="UP000692954"/>
    </source>
</evidence>
<accession>A0A8S1PV52</accession>
<reference evidence="1" key="1">
    <citation type="submission" date="2021-01" db="EMBL/GenBank/DDBJ databases">
        <authorList>
            <consortium name="Genoscope - CEA"/>
            <person name="William W."/>
        </authorList>
    </citation>
    <scope>NUCLEOTIDE SEQUENCE</scope>
</reference>
<dbReference type="EMBL" id="CAJJDN010000086">
    <property type="protein sequence ID" value="CAD8106449.1"/>
    <property type="molecule type" value="Genomic_DNA"/>
</dbReference>
<sequence length="51" mass="5931">MKMIMTCAKGNKYIVGVEYVHSDEEKIVLILENMKQICNHQMIGRQLFSSQ</sequence>
<comment type="caution">
    <text evidence="1">The sequence shown here is derived from an EMBL/GenBank/DDBJ whole genome shotgun (WGS) entry which is preliminary data.</text>
</comment>
<dbReference type="AlphaFoldDB" id="A0A8S1PV52"/>
<protein>
    <submittedName>
        <fullName evidence="1">Uncharacterized protein</fullName>
    </submittedName>
</protein>